<name>A0ABS4CKJ6_9ENTE</name>
<dbReference type="Proteomes" id="UP000673375">
    <property type="component" value="Unassembled WGS sequence"/>
</dbReference>
<evidence type="ECO:0000313" key="2">
    <source>
        <dbReference type="Proteomes" id="UP000673375"/>
    </source>
</evidence>
<protein>
    <submittedName>
        <fullName evidence="1">Uncharacterized protein</fullName>
    </submittedName>
</protein>
<sequence>MPIGYFEGSGYLMHFKSTVLNRVIYHFPEVSDEEVYRLLHETDTWNRLSQSAGTMDFEEQVDDAADEIVAKLTKIIE</sequence>
<gene>
    <name evidence="1" type="ORF">I6N96_12685</name>
</gene>
<evidence type="ECO:0000313" key="1">
    <source>
        <dbReference type="EMBL" id="MBP1047130.1"/>
    </source>
</evidence>
<reference evidence="1 2" key="1">
    <citation type="submission" date="2020-12" db="EMBL/GenBank/DDBJ databases">
        <title>Vagococcus allomyrinae sp. nov. and Enterococcus lavae sp. nov., isolated from the larvae of Allomyrina dichotoma.</title>
        <authorList>
            <person name="Lee S.D."/>
        </authorList>
    </citation>
    <scope>NUCLEOTIDE SEQUENCE [LARGE SCALE GENOMIC DNA]</scope>
    <source>
        <strain evidence="1 2">BWM-S5</strain>
    </source>
</reference>
<dbReference type="RefSeq" id="WP_209557911.1">
    <property type="nucleotide sequence ID" value="NZ_JAEDXU010000006.1"/>
</dbReference>
<accession>A0ABS4CKJ6</accession>
<comment type="caution">
    <text evidence="1">The sequence shown here is derived from an EMBL/GenBank/DDBJ whole genome shotgun (WGS) entry which is preliminary data.</text>
</comment>
<dbReference type="EMBL" id="JAEDXU010000006">
    <property type="protein sequence ID" value="MBP1047130.1"/>
    <property type="molecule type" value="Genomic_DNA"/>
</dbReference>
<proteinExistence type="predicted"/>
<organism evidence="1 2">
    <name type="scientific">Enterococcus larvae</name>
    <dbReference type="NCBI Taxonomy" id="2794352"/>
    <lineage>
        <taxon>Bacteria</taxon>
        <taxon>Bacillati</taxon>
        <taxon>Bacillota</taxon>
        <taxon>Bacilli</taxon>
        <taxon>Lactobacillales</taxon>
        <taxon>Enterococcaceae</taxon>
        <taxon>Enterococcus</taxon>
    </lineage>
</organism>
<keyword evidence="2" id="KW-1185">Reference proteome</keyword>